<dbReference type="STRING" id="1163407.UU7_08178"/>
<dbReference type="Proteomes" id="UP000003226">
    <property type="component" value="Unassembled WGS sequence"/>
</dbReference>
<proteinExistence type="predicted"/>
<dbReference type="OrthoDB" id="5294130at2"/>
<reference evidence="1 2" key="1">
    <citation type="journal article" date="2012" name="J. Bacteriol.">
        <title>Genome sequences for six rhodanobacter strains, isolated from soils and the terrestrial subsurface, with variable denitrification capabilities.</title>
        <authorList>
            <person name="Kostka J.E."/>
            <person name="Green S.J."/>
            <person name="Rishishwar L."/>
            <person name="Prakash O."/>
            <person name="Katz L.S."/>
            <person name="Marino-Ramirez L."/>
            <person name="Jordan I.K."/>
            <person name="Munk C."/>
            <person name="Ivanova N."/>
            <person name="Mikhailova N."/>
            <person name="Watson D.B."/>
            <person name="Brown S.D."/>
            <person name="Palumbo A.V."/>
            <person name="Brooks S.C."/>
        </authorList>
    </citation>
    <scope>NUCLEOTIDE SEQUENCE [LARGE SCALE GENOMIC DNA]</scope>
    <source>
        <strain evidence="1 2">B39</strain>
    </source>
</reference>
<dbReference type="RefSeq" id="WP_007807222.1">
    <property type="nucleotide sequence ID" value="NZ_AJXT01000017.1"/>
</dbReference>
<evidence type="ECO:0000313" key="1">
    <source>
        <dbReference type="EMBL" id="EIL93596.1"/>
    </source>
</evidence>
<dbReference type="AlphaFoldDB" id="I4W2A5"/>
<sequence length="224" mass="25770">MSRGEHHRIHTHDRLQRNRVRIAQEAARLMSEHGIRDFHHAKLKAAERLGILDTQALPRNQEIEQALREHQRLFLGDSQPQLLRQRREAALDAMRFLAAFEPRLVGAVLEGTADAHSAVCLHVYSDDPEAVMLYLREHGVPFDTQVRRLRYGRDEDQPEYQVLLFAADELPFDLTVLPRDALRQAPLDRADDRPMRRASLTQVELLLAEDPAEGFEQQLSAALR</sequence>
<name>I4W2A5_9GAMM</name>
<keyword evidence="2" id="KW-1185">Reference proteome</keyword>
<dbReference type="eggNOG" id="COG1418">
    <property type="taxonomic scope" value="Bacteria"/>
</dbReference>
<protein>
    <recommendedName>
        <fullName evidence="3">Nucleotidyltransferase</fullName>
    </recommendedName>
</protein>
<evidence type="ECO:0008006" key="3">
    <source>
        <dbReference type="Google" id="ProtNLM"/>
    </source>
</evidence>
<organism evidence="1 2">
    <name type="scientific">Rhodanobacter spathiphylli B39</name>
    <dbReference type="NCBI Taxonomy" id="1163407"/>
    <lineage>
        <taxon>Bacteria</taxon>
        <taxon>Pseudomonadati</taxon>
        <taxon>Pseudomonadota</taxon>
        <taxon>Gammaproteobacteria</taxon>
        <taxon>Lysobacterales</taxon>
        <taxon>Rhodanobacteraceae</taxon>
        <taxon>Rhodanobacter</taxon>
    </lineage>
</organism>
<gene>
    <name evidence="1" type="ORF">UU7_08178</name>
</gene>
<dbReference type="PATRIC" id="fig|1163407.3.peg.1637"/>
<evidence type="ECO:0000313" key="2">
    <source>
        <dbReference type="Proteomes" id="UP000003226"/>
    </source>
</evidence>
<comment type="caution">
    <text evidence="1">The sequence shown here is derived from an EMBL/GenBank/DDBJ whole genome shotgun (WGS) entry which is preliminary data.</text>
</comment>
<dbReference type="EMBL" id="AJXT01000017">
    <property type="protein sequence ID" value="EIL93596.1"/>
    <property type="molecule type" value="Genomic_DNA"/>
</dbReference>
<accession>I4W2A5</accession>